<keyword evidence="2" id="KW-1185">Reference proteome</keyword>
<dbReference type="EMBL" id="JABBWD010000030">
    <property type="protein sequence ID" value="KAG1775860.1"/>
    <property type="molecule type" value="Genomic_DNA"/>
</dbReference>
<evidence type="ECO:0000313" key="1">
    <source>
        <dbReference type="EMBL" id="KAG1775860.1"/>
    </source>
</evidence>
<sequence>MISAETLLSQLPQDVLTLAQGVLDRSVADFQQLCDRIAYCSESELWILQPVFYMHLDPDRIPVKSTPAATTDIELARWSLTGIVTTLGNIDVHAEKRCFLSAWNRIAPWLLFFHNQFIMCGANYRPIDRTPVIKLVASMLFHRLIAGRDPDGNSKLATTPTLCRLIAELWVLAIETKDEDVLSIQVPLRDLGRITSLRLVTTFLAGECMRNESFVTTLLEVSGGISPFTSAALKYVKTIPSMAKGPDITSEAFWVEMMLIQVVTMISTCVRFIIGTSMHSAAIREGFILRHSIRHIFSALRILQPLIPGMGSTEQALASSFRYLFFLLERADVPVSVFHEALRTHALEIAVRMAPFGPVKMEAELHNISADFFEISYHYLVHDKILTYTCKHVDAWSNTLGPIARQDENLWKDWSAMERTIRSYVSLRSEEEMIRRPLSNEKGWLLKCYCGGTTEGPFSSGNAGDVTLCGTVQGGASVIPGIITIG</sequence>
<dbReference type="Proteomes" id="UP000714275">
    <property type="component" value="Unassembled WGS sequence"/>
</dbReference>
<gene>
    <name evidence="1" type="ORF">EV702DRAFT_405349</name>
</gene>
<dbReference type="AlphaFoldDB" id="A0A9P7D0N6"/>
<evidence type="ECO:0000313" key="2">
    <source>
        <dbReference type="Proteomes" id="UP000714275"/>
    </source>
</evidence>
<proteinExistence type="predicted"/>
<protein>
    <submittedName>
        <fullName evidence="1">Uncharacterized protein</fullName>
    </submittedName>
</protein>
<comment type="caution">
    <text evidence="1">The sequence shown here is derived from an EMBL/GenBank/DDBJ whole genome shotgun (WGS) entry which is preliminary data.</text>
</comment>
<dbReference type="OrthoDB" id="341421at2759"/>
<accession>A0A9P7D0N6</accession>
<organism evidence="1 2">
    <name type="scientific">Suillus placidus</name>
    <dbReference type="NCBI Taxonomy" id="48579"/>
    <lineage>
        <taxon>Eukaryota</taxon>
        <taxon>Fungi</taxon>
        <taxon>Dikarya</taxon>
        <taxon>Basidiomycota</taxon>
        <taxon>Agaricomycotina</taxon>
        <taxon>Agaricomycetes</taxon>
        <taxon>Agaricomycetidae</taxon>
        <taxon>Boletales</taxon>
        <taxon>Suillineae</taxon>
        <taxon>Suillaceae</taxon>
        <taxon>Suillus</taxon>
    </lineage>
</organism>
<name>A0A9P7D0N6_9AGAM</name>
<reference evidence="1" key="1">
    <citation type="journal article" date="2020" name="New Phytol.">
        <title>Comparative genomics reveals dynamic genome evolution in host specialist ectomycorrhizal fungi.</title>
        <authorList>
            <person name="Lofgren L.A."/>
            <person name="Nguyen N.H."/>
            <person name="Vilgalys R."/>
            <person name="Ruytinx J."/>
            <person name="Liao H.L."/>
            <person name="Branco S."/>
            <person name="Kuo A."/>
            <person name="LaButti K."/>
            <person name="Lipzen A."/>
            <person name="Andreopoulos W."/>
            <person name="Pangilinan J."/>
            <person name="Riley R."/>
            <person name="Hundley H."/>
            <person name="Na H."/>
            <person name="Barry K."/>
            <person name="Grigoriev I.V."/>
            <person name="Stajich J.E."/>
            <person name="Kennedy P.G."/>
        </authorList>
    </citation>
    <scope>NUCLEOTIDE SEQUENCE</scope>
    <source>
        <strain evidence="1">DOB743</strain>
    </source>
</reference>